<dbReference type="EMBL" id="SDMP01000004">
    <property type="protein sequence ID" value="RYR62297.1"/>
    <property type="molecule type" value="Genomic_DNA"/>
</dbReference>
<accession>A0A445DGH1</accession>
<dbReference type="PROSITE" id="PS01031">
    <property type="entry name" value="SHSP"/>
    <property type="match status" value="1"/>
</dbReference>
<keyword evidence="1" id="KW-0346">Stress response</keyword>
<comment type="similarity">
    <text evidence="2 3">Belongs to the small heat shock protein (HSP20) family.</text>
</comment>
<protein>
    <recommendedName>
        <fullName evidence="5">SHSP domain-containing protein</fullName>
    </recommendedName>
</protein>
<organism evidence="6 7">
    <name type="scientific">Arachis hypogaea</name>
    <name type="common">Peanut</name>
    <dbReference type="NCBI Taxonomy" id="3818"/>
    <lineage>
        <taxon>Eukaryota</taxon>
        <taxon>Viridiplantae</taxon>
        <taxon>Streptophyta</taxon>
        <taxon>Embryophyta</taxon>
        <taxon>Tracheophyta</taxon>
        <taxon>Spermatophyta</taxon>
        <taxon>Magnoliopsida</taxon>
        <taxon>eudicotyledons</taxon>
        <taxon>Gunneridae</taxon>
        <taxon>Pentapetalae</taxon>
        <taxon>rosids</taxon>
        <taxon>fabids</taxon>
        <taxon>Fabales</taxon>
        <taxon>Fabaceae</taxon>
        <taxon>Papilionoideae</taxon>
        <taxon>50 kb inversion clade</taxon>
        <taxon>dalbergioids sensu lato</taxon>
        <taxon>Dalbergieae</taxon>
        <taxon>Pterocarpus clade</taxon>
        <taxon>Arachis</taxon>
    </lineage>
</organism>
<dbReference type="Proteomes" id="UP000289738">
    <property type="component" value="Chromosome A04"/>
</dbReference>
<dbReference type="STRING" id="3818.A0A445DGH1"/>
<comment type="caution">
    <text evidence="6">The sequence shown here is derived from an EMBL/GenBank/DDBJ whole genome shotgun (WGS) entry which is preliminary data.</text>
</comment>
<dbReference type="InterPro" id="IPR031107">
    <property type="entry name" value="Small_HSP"/>
</dbReference>
<evidence type="ECO:0000256" key="3">
    <source>
        <dbReference type="RuleBase" id="RU003616"/>
    </source>
</evidence>
<evidence type="ECO:0000313" key="7">
    <source>
        <dbReference type="Proteomes" id="UP000289738"/>
    </source>
</evidence>
<dbReference type="InterPro" id="IPR008978">
    <property type="entry name" value="HSP20-like_chaperone"/>
</dbReference>
<dbReference type="Gene3D" id="2.60.40.790">
    <property type="match status" value="1"/>
</dbReference>
<evidence type="ECO:0000256" key="2">
    <source>
        <dbReference type="PROSITE-ProRule" id="PRU00285"/>
    </source>
</evidence>
<name>A0A445DGH1_ARAHY</name>
<dbReference type="CDD" id="cd06472">
    <property type="entry name" value="ACD_ScHsp26_like"/>
    <property type="match status" value="1"/>
</dbReference>
<dbReference type="AlphaFoldDB" id="A0A445DGH1"/>
<keyword evidence="7" id="KW-1185">Reference proteome</keyword>
<evidence type="ECO:0000259" key="5">
    <source>
        <dbReference type="PROSITE" id="PS01031"/>
    </source>
</evidence>
<dbReference type="PANTHER" id="PTHR11527">
    <property type="entry name" value="HEAT-SHOCK PROTEIN 20 FAMILY MEMBER"/>
    <property type="match status" value="1"/>
</dbReference>
<proteinExistence type="inferred from homology"/>
<reference evidence="6 7" key="1">
    <citation type="submission" date="2019-01" db="EMBL/GenBank/DDBJ databases">
        <title>Sequencing of cultivated peanut Arachis hypogaea provides insights into genome evolution and oil improvement.</title>
        <authorList>
            <person name="Chen X."/>
        </authorList>
    </citation>
    <scope>NUCLEOTIDE SEQUENCE [LARGE SCALE GENOMIC DNA]</scope>
    <source>
        <strain evidence="7">cv. Fuhuasheng</strain>
        <tissue evidence="6">Leaves</tissue>
    </source>
</reference>
<sequence>MSSSFFGRRHEPPPPLHSPHQTWEPNYHQDYGYGGYGTTITGGTSHMAMTGFPEQPSPVVNTQIEKKETPEAYVFKAQLPGLRRTDVRVEVDDDRVLCIVCERSVEKQEQRGGWHVVEMSSGHFVQRVMLPQNANVDHVKAYMDKGVLTVTIPKHHRTVNNHTNNWSTGGYPGLFNGRNMKLG</sequence>
<dbReference type="InterPro" id="IPR002068">
    <property type="entry name" value="A-crystallin/Hsp20_dom"/>
</dbReference>
<dbReference type="SUPFAM" id="SSF49764">
    <property type="entry name" value="HSP20-like chaperones"/>
    <property type="match status" value="1"/>
</dbReference>
<gene>
    <name evidence="6" type="ORF">Ahy_A04g019764</name>
</gene>
<evidence type="ECO:0000313" key="6">
    <source>
        <dbReference type="EMBL" id="RYR62297.1"/>
    </source>
</evidence>
<evidence type="ECO:0000256" key="4">
    <source>
        <dbReference type="SAM" id="MobiDB-lite"/>
    </source>
</evidence>
<evidence type="ECO:0000256" key="1">
    <source>
        <dbReference type="ARBA" id="ARBA00023016"/>
    </source>
</evidence>
<feature type="region of interest" description="Disordered" evidence="4">
    <location>
        <begin position="1"/>
        <end position="23"/>
    </location>
</feature>
<feature type="domain" description="SHSP" evidence="5">
    <location>
        <begin position="55"/>
        <end position="169"/>
    </location>
</feature>
<dbReference type="Pfam" id="PF00011">
    <property type="entry name" value="HSP20"/>
    <property type="match status" value="1"/>
</dbReference>